<dbReference type="Gene3D" id="3.20.20.100">
    <property type="entry name" value="NADP-dependent oxidoreductase domain"/>
    <property type="match status" value="1"/>
</dbReference>
<keyword evidence="2" id="KW-0560">Oxidoreductase</keyword>
<dbReference type="RefSeq" id="WP_315604032.1">
    <property type="nucleotide sequence ID" value="NZ_CP130318.1"/>
</dbReference>
<dbReference type="PANTHER" id="PTHR43312:SF1">
    <property type="entry name" value="NADP-DEPENDENT OXIDOREDUCTASE DOMAIN-CONTAINING PROTEIN"/>
    <property type="match status" value="1"/>
</dbReference>
<dbReference type="EMBL" id="CP130318">
    <property type="protein sequence ID" value="WNQ10258.1"/>
    <property type="molecule type" value="Genomic_DNA"/>
</dbReference>
<dbReference type="Proteomes" id="UP001305702">
    <property type="component" value="Chromosome"/>
</dbReference>
<feature type="domain" description="NADP-dependent oxidoreductase" evidence="1">
    <location>
        <begin position="16"/>
        <end position="296"/>
    </location>
</feature>
<dbReference type="PANTHER" id="PTHR43312">
    <property type="entry name" value="D-THREO-ALDOSE 1-DEHYDROGENASE"/>
    <property type="match status" value="1"/>
</dbReference>
<sequence length="307" mass="34503">MKYRRLGKTGMKVSVVGVGTWQFGGEWGKAFTQEEADRVLRRAKELGINLIDTAECYGDHLSESLIGGFLQKDKREDWVVATKFGHHFHDKFKRTDEYSPEQVLKQLDGSLKALQTDYIDLYQFHSGPDAAFDNDELWTLLDKQVQAGKIRHLGTSIGSNDNLHQTAASSKIGSEAIQVVYNRLDRKPEERVFPSCIEQDLGVLARVPLASGYLSGKYKPGAKFGEGDVRHRHDPEQVDKKLREVEDIQRNEVPEGTNMAQWALAWCLKHDAVTAVIPGCKDEAQVEANASAVELLSDNHPQAWKEE</sequence>
<dbReference type="EC" id="1.1.1.-" evidence="2"/>
<dbReference type="Pfam" id="PF00248">
    <property type="entry name" value="Aldo_ket_red"/>
    <property type="match status" value="1"/>
</dbReference>
<dbReference type="CDD" id="cd19086">
    <property type="entry name" value="AKR_AKR11C1"/>
    <property type="match status" value="1"/>
</dbReference>
<dbReference type="InterPro" id="IPR023210">
    <property type="entry name" value="NADP_OxRdtase_dom"/>
</dbReference>
<name>A0AA96REJ5_9BACL</name>
<organism evidence="2 3">
    <name type="scientific">Paenibacillus aurantius</name>
    <dbReference type="NCBI Taxonomy" id="2918900"/>
    <lineage>
        <taxon>Bacteria</taxon>
        <taxon>Bacillati</taxon>
        <taxon>Bacillota</taxon>
        <taxon>Bacilli</taxon>
        <taxon>Bacillales</taxon>
        <taxon>Paenibacillaceae</taxon>
        <taxon>Paenibacillus</taxon>
    </lineage>
</organism>
<dbReference type="GO" id="GO:0016491">
    <property type="term" value="F:oxidoreductase activity"/>
    <property type="evidence" value="ECO:0007669"/>
    <property type="project" value="UniProtKB-KW"/>
</dbReference>
<dbReference type="SUPFAM" id="SSF51430">
    <property type="entry name" value="NAD(P)-linked oxidoreductase"/>
    <property type="match status" value="1"/>
</dbReference>
<protein>
    <submittedName>
        <fullName evidence="2">Aldo/keto reductase</fullName>
        <ecNumber evidence="2">1.1.1.-</ecNumber>
    </submittedName>
</protein>
<dbReference type="AlphaFoldDB" id="A0AA96REJ5"/>
<keyword evidence="3" id="KW-1185">Reference proteome</keyword>
<dbReference type="KEGG" id="paun:MJA45_21940"/>
<evidence type="ECO:0000313" key="2">
    <source>
        <dbReference type="EMBL" id="WNQ10258.1"/>
    </source>
</evidence>
<evidence type="ECO:0000259" key="1">
    <source>
        <dbReference type="Pfam" id="PF00248"/>
    </source>
</evidence>
<accession>A0AA96REJ5</accession>
<evidence type="ECO:0000313" key="3">
    <source>
        <dbReference type="Proteomes" id="UP001305702"/>
    </source>
</evidence>
<dbReference type="InterPro" id="IPR036812">
    <property type="entry name" value="NAD(P)_OxRdtase_dom_sf"/>
</dbReference>
<dbReference type="InterPro" id="IPR053135">
    <property type="entry name" value="AKR2_Oxidoreductase"/>
</dbReference>
<proteinExistence type="predicted"/>
<reference evidence="2 3" key="1">
    <citation type="submission" date="2022-02" db="EMBL/GenBank/DDBJ databases">
        <title>Paenibacillus sp. MBLB1776 Whole Genome Shotgun Sequencing.</title>
        <authorList>
            <person name="Hwang C.Y."/>
            <person name="Cho E.-S."/>
            <person name="Seo M.-J."/>
        </authorList>
    </citation>
    <scope>NUCLEOTIDE SEQUENCE [LARGE SCALE GENOMIC DNA]</scope>
    <source>
        <strain evidence="2 3">MBLB1776</strain>
    </source>
</reference>
<gene>
    <name evidence="2" type="ORF">MJA45_21940</name>
</gene>